<gene>
    <name evidence="15" type="ORF">AS030_13670</name>
</gene>
<evidence type="ECO:0000256" key="1">
    <source>
        <dbReference type="ARBA" id="ARBA00001947"/>
    </source>
</evidence>
<dbReference type="PANTHER" id="PTHR35864">
    <property type="entry name" value="ZINC METALLOPROTEASE MJ0611-RELATED"/>
    <property type="match status" value="1"/>
</dbReference>
<dbReference type="AlphaFoldDB" id="A0A0V8J9T2"/>
<evidence type="ECO:0000256" key="11">
    <source>
        <dbReference type="ARBA" id="ARBA00023049"/>
    </source>
</evidence>
<feature type="transmembrane region" description="Helical" evidence="13">
    <location>
        <begin position="87"/>
        <end position="114"/>
    </location>
</feature>
<evidence type="ECO:0000259" key="14">
    <source>
        <dbReference type="Pfam" id="PF02163"/>
    </source>
</evidence>
<evidence type="ECO:0000256" key="12">
    <source>
        <dbReference type="ARBA" id="ARBA00023136"/>
    </source>
</evidence>
<evidence type="ECO:0000256" key="8">
    <source>
        <dbReference type="ARBA" id="ARBA00022801"/>
    </source>
</evidence>
<dbReference type="Pfam" id="PF02163">
    <property type="entry name" value="Peptidase_M50"/>
    <property type="match status" value="1"/>
</dbReference>
<evidence type="ECO:0000256" key="5">
    <source>
        <dbReference type="ARBA" id="ARBA00022670"/>
    </source>
</evidence>
<dbReference type="EMBL" id="LNQN01000002">
    <property type="protein sequence ID" value="KSU83592.1"/>
    <property type="molecule type" value="Genomic_DNA"/>
</dbReference>
<protein>
    <submittedName>
        <fullName evidence="15">Zinc metalloprotease</fullName>
    </submittedName>
</protein>
<evidence type="ECO:0000313" key="16">
    <source>
        <dbReference type="Proteomes" id="UP000054099"/>
    </source>
</evidence>
<keyword evidence="11 15" id="KW-0482">Metalloprotease</keyword>
<reference evidence="15 16" key="1">
    <citation type="journal article" date="2014" name="Antonie Van Leeuwenhoek">
        <title>Fictibacillus enclensis sp. nov., isolated from marine sediment.</title>
        <authorList>
            <person name="Dastager S.G."/>
            <person name="Mawlankar R."/>
            <person name="Srinivasan K."/>
            <person name="Tang S.K."/>
            <person name="Lee J.C."/>
            <person name="Ramana V.V."/>
            <person name="Shouche Y.S."/>
        </authorList>
    </citation>
    <scope>NUCLEOTIDE SEQUENCE [LARGE SCALE GENOMIC DNA]</scope>
    <source>
        <strain evidence="15 16">NIO-1003</strain>
    </source>
</reference>
<keyword evidence="16" id="KW-1185">Reference proteome</keyword>
<comment type="caution">
    <text evidence="15">The sequence shown here is derived from an EMBL/GenBank/DDBJ whole genome shotgun (WGS) entry which is preliminary data.</text>
</comment>
<feature type="domain" description="Peptidase M50" evidence="14">
    <location>
        <begin position="131"/>
        <end position="188"/>
    </location>
</feature>
<keyword evidence="5 15" id="KW-0645">Protease</keyword>
<proteinExistence type="inferred from homology"/>
<evidence type="ECO:0000256" key="2">
    <source>
        <dbReference type="ARBA" id="ARBA00004651"/>
    </source>
</evidence>
<keyword evidence="9" id="KW-0862">Zinc</keyword>
<organism evidence="15 16">
    <name type="scientific">Fictibacillus enclensis</name>
    <dbReference type="NCBI Taxonomy" id="1017270"/>
    <lineage>
        <taxon>Bacteria</taxon>
        <taxon>Bacillati</taxon>
        <taxon>Bacillota</taxon>
        <taxon>Bacilli</taxon>
        <taxon>Bacillales</taxon>
        <taxon>Fictibacillaceae</taxon>
        <taxon>Fictibacillus</taxon>
    </lineage>
</organism>
<dbReference type="CDD" id="cd06158">
    <property type="entry name" value="S2P-M50_like_1"/>
    <property type="match status" value="1"/>
</dbReference>
<dbReference type="GO" id="GO:0005886">
    <property type="term" value="C:plasma membrane"/>
    <property type="evidence" value="ECO:0007669"/>
    <property type="project" value="UniProtKB-SubCell"/>
</dbReference>
<dbReference type="OrthoDB" id="9800627at2"/>
<accession>A0A0V8J9T2</accession>
<evidence type="ECO:0000256" key="7">
    <source>
        <dbReference type="ARBA" id="ARBA00022723"/>
    </source>
</evidence>
<comment type="subcellular location">
    <subcellularLocation>
        <location evidence="2">Cell membrane</location>
        <topology evidence="2">Multi-pass membrane protein</topology>
    </subcellularLocation>
</comment>
<evidence type="ECO:0000313" key="15">
    <source>
        <dbReference type="EMBL" id="KSU83592.1"/>
    </source>
</evidence>
<keyword evidence="10 13" id="KW-1133">Transmembrane helix</keyword>
<comment type="similarity">
    <text evidence="3">Belongs to the peptidase M50B family.</text>
</comment>
<evidence type="ECO:0000256" key="4">
    <source>
        <dbReference type="ARBA" id="ARBA00022475"/>
    </source>
</evidence>
<dbReference type="Proteomes" id="UP000054099">
    <property type="component" value="Unassembled WGS sequence"/>
</dbReference>
<keyword evidence="7" id="KW-0479">Metal-binding</keyword>
<dbReference type="InterPro" id="IPR008915">
    <property type="entry name" value="Peptidase_M50"/>
</dbReference>
<dbReference type="InterPro" id="IPR044537">
    <property type="entry name" value="Rip2-like"/>
</dbReference>
<dbReference type="InterPro" id="IPR052348">
    <property type="entry name" value="Metallopeptidase_M50B"/>
</dbReference>
<feature type="transmembrane region" description="Helical" evidence="13">
    <location>
        <begin position="56"/>
        <end position="75"/>
    </location>
</feature>
<evidence type="ECO:0000256" key="10">
    <source>
        <dbReference type="ARBA" id="ARBA00022989"/>
    </source>
</evidence>
<keyword evidence="8" id="KW-0378">Hydrolase</keyword>
<dbReference type="RefSeq" id="WP_061972430.1">
    <property type="nucleotide sequence ID" value="NZ_CP126109.1"/>
</dbReference>
<feature type="transmembrane region" description="Helical" evidence="13">
    <location>
        <begin position="134"/>
        <end position="156"/>
    </location>
</feature>
<evidence type="ECO:0000256" key="3">
    <source>
        <dbReference type="ARBA" id="ARBA00007931"/>
    </source>
</evidence>
<sequence length="225" mass="25296">MENFMAFNFQELPFVIISLVIAFTIHEFAHAFTAYLCGDPTAKNQGRLTLSPIAHLDPIGTILLLIAGFGWARPVPVDRRNFKRPHLYGILVSIAGPLSNILIAVIGIIVFYSLFTTGVVDGVSEKGIDFIDRLINMLVYLNVLLFVFNLLPVPPLDGYRVLEDLAPDRVRAKMMKYEHFGVIIFLVLVLTPLDRYTIYPIFNTIVPAVANTVDNWIRPFFESGI</sequence>
<evidence type="ECO:0000256" key="9">
    <source>
        <dbReference type="ARBA" id="ARBA00022833"/>
    </source>
</evidence>
<name>A0A0V8J9T2_9BACL</name>
<evidence type="ECO:0000256" key="13">
    <source>
        <dbReference type="SAM" id="Phobius"/>
    </source>
</evidence>
<keyword evidence="4" id="KW-1003">Cell membrane</keyword>
<dbReference type="GO" id="GO:0046872">
    <property type="term" value="F:metal ion binding"/>
    <property type="evidence" value="ECO:0007669"/>
    <property type="project" value="UniProtKB-KW"/>
</dbReference>
<dbReference type="GO" id="GO:0008237">
    <property type="term" value="F:metallopeptidase activity"/>
    <property type="evidence" value="ECO:0007669"/>
    <property type="project" value="UniProtKB-KW"/>
</dbReference>
<evidence type="ECO:0000256" key="6">
    <source>
        <dbReference type="ARBA" id="ARBA00022692"/>
    </source>
</evidence>
<keyword evidence="12 13" id="KW-0472">Membrane</keyword>
<feature type="transmembrane region" description="Helical" evidence="13">
    <location>
        <begin position="12"/>
        <end position="36"/>
    </location>
</feature>
<feature type="transmembrane region" description="Helical" evidence="13">
    <location>
        <begin position="177"/>
        <end position="193"/>
    </location>
</feature>
<dbReference type="GO" id="GO:0006508">
    <property type="term" value="P:proteolysis"/>
    <property type="evidence" value="ECO:0007669"/>
    <property type="project" value="UniProtKB-KW"/>
</dbReference>
<comment type="cofactor">
    <cofactor evidence="1">
        <name>Zn(2+)</name>
        <dbReference type="ChEBI" id="CHEBI:29105"/>
    </cofactor>
</comment>
<dbReference type="PANTHER" id="PTHR35864:SF1">
    <property type="entry name" value="ZINC METALLOPROTEASE YWHC-RELATED"/>
    <property type="match status" value="1"/>
</dbReference>
<keyword evidence="6 13" id="KW-0812">Transmembrane</keyword>